<dbReference type="Proteomes" id="UP000660611">
    <property type="component" value="Unassembled WGS sequence"/>
</dbReference>
<keyword evidence="3" id="KW-1185">Reference proteome</keyword>
<dbReference type="EMBL" id="BONQ01000134">
    <property type="protein sequence ID" value="GIG50553.1"/>
    <property type="molecule type" value="Genomic_DNA"/>
</dbReference>
<proteinExistence type="predicted"/>
<gene>
    <name evidence="2" type="ORF">Dsi01nite_085940</name>
</gene>
<protein>
    <submittedName>
        <fullName evidence="2">Uncharacterized protein</fullName>
    </submittedName>
</protein>
<accession>A0A919PXX2</accession>
<feature type="region of interest" description="Disordered" evidence="1">
    <location>
        <begin position="20"/>
        <end position="45"/>
    </location>
</feature>
<dbReference type="RefSeq" id="WP_203852199.1">
    <property type="nucleotide sequence ID" value="NZ_BAAAVW010000028.1"/>
</dbReference>
<comment type="caution">
    <text evidence="2">The sequence shown here is derived from an EMBL/GenBank/DDBJ whole genome shotgun (WGS) entry which is preliminary data.</text>
</comment>
<evidence type="ECO:0000313" key="3">
    <source>
        <dbReference type="Proteomes" id="UP000660611"/>
    </source>
</evidence>
<dbReference type="AlphaFoldDB" id="A0A919PXX2"/>
<reference evidence="2" key="1">
    <citation type="submission" date="2021-01" db="EMBL/GenBank/DDBJ databases">
        <title>Whole genome shotgun sequence of Dactylosporangium siamense NBRC 106093.</title>
        <authorList>
            <person name="Komaki H."/>
            <person name="Tamura T."/>
        </authorList>
    </citation>
    <scope>NUCLEOTIDE SEQUENCE</scope>
    <source>
        <strain evidence="2">NBRC 106093</strain>
    </source>
</reference>
<evidence type="ECO:0000256" key="1">
    <source>
        <dbReference type="SAM" id="MobiDB-lite"/>
    </source>
</evidence>
<name>A0A919PXX2_9ACTN</name>
<sequence length="106" mass="11092">MRLDDLAGRLEAAGDELAGASTTMALTDPGSRALGGDAPGGPGELGRALHRTLTTALTARSREASAHGIRFAETAEALRLAAHGYRAADHDARRQHQRQHQSQGDA</sequence>
<feature type="region of interest" description="Disordered" evidence="1">
    <location>
        <begin position="86"/>
        <end position="106"/>
    </location>
</feature>
<organism evidence="2 3">
    <name type="scientific">Dactylosporangium siamense</name>
    <dbReference type="NCBI Taxonomy" id="685454"/>
    <lineage>
        <taxon>Bacteria</taxon>
        <taxon>Bacillati</taxon>
        <taxon>Actinomycetota</taxon>
        <taxon>Actinomycetes</taxon>
        <taxon>Micromonosporales</taxon>
        <taxon>Micromonosporaceae</taxon>
        <taxon>Dactylosporangium</taxon>
    </lineage>
</organism>
<evidence type="ECO:0000313" key="2">
    <source>
        <dbReference type="EMBL" id="GIG50553.1"/>
    </source>
</evidence>